<gene>
    <name evidence="1" type="ORF">Cabys_390</name>
</gene>
<evidence type="ECO:0008006" key="3">
    <source>
        <dbReference type="Google" id="ProtNLM"/>
    </source>
</evidence>
<evidence type="ECO:0000313" key="2">
    <source>
        <dbReference type="Proteomes" id="UP000183868"/>
    </source>
</evidence>
<dbReference type="AlphaFoldDB" id="A0A1J1C377"/>
<dbReference type="Proteomes" id="UP000183868">
    <property type="component" value="Chromosome"/>
</dbReference>
<accession>A0A1J1C377</accession>
<name>A0A1J1C377_CALAY</name>
<reference evidence="1 2" key="1">
    <citation type="submission" date="2016-11" db="EMBL/GenBank/DDBJ databases">
        <title>Genomic analysis of Caldithrix abyssi and proposal of a novel bacterial phylum Caldithrichaeota.</title>
        <authorList>
            <person name="Kublanov I."/>
            <person name="Sigalova O."/>
            <person name="Gavrilov S."/>
            <person name="Lebedinsky A."/>
            <person name="Ivanova N."/>
            <person name="Daum C."/>
            <person name="Reddy T."/>
            <person name="Klenk H.P."/>
            <person name="Goker M."/>
            <person name="Reva O."/>
            <person name="Miroshnichenko M."/>
            <person name="Kyprides N."/>
            <person name="Woyke T."/>
            <person name="Gelfand M."/>
        </authorList>
    </citation>
    <scope>NUCLEOTIDE SEQUENCE [LARGE SCALE GENOMIC DNA]</scope>
    <source>
        <strain evidence="1 2">LF13</strain>
    </source>
</reference>
<dbReference type="RefSeq" id="WP_044281129.1">
    <property type="nucleotide sequence ID" value="NZ_CM001402.1"/>
</dbReference>
<dbReference type="EMBL" id="CP018099">
    <property type="protein sequence ID" value="APF17141.1"/>
    <property type="molecule type" value="Genomic_DNA"/>
</dbReference>
<sequence length="271" mass="30519">MKMYSSVKIVFIHFLIMRSLLASFEPGRLPPSYLALGGSGIAGQSGIFFNINPALLALDSKTELCLQYRNFYNISQLNEFGLSFRGRIKGLPFGLFVSQFGDQNYREQQFSLYISGRFFEKFSFGLAIQNYFLQIKKYGNYNAVGLTLGIHVKVLPWLNVASVAGNINEPALSAKKGDIPIYFINGISLKPLPKAQITLDLFKDERFDFDYRIGLTYALNSMFSLMVGFRQQAQTFASGLIFKRKVVSICYALEYHARLGVSNAISVGYFL</sequence>
<dbReference type="SUPFAM" id="SSF56935">
    <property type="entry name" value="Porins"/>
    <property type="match status" value="1"/>
</dbReference>
<organism evidence="1 2">
    <name type="scientific">Caldithrix abyssi DSM 13497</name>
    <dbReference type="NCBI Taxonomy" id="880073"/>
    <lineage>
        <taxon>Bacteria</taxon>
        <taxon>Pseudomonadati</taxon>
        <taxon>Calditrichota</taxon>
        <taxon>Calditrichia</taxon>
        <taxon>Calditrichales</taxon>
        <taxon>Calditrichaceae</taxon>
        <taxon>Caldithrix</taxon>
    </lineage>
</organism>
<dbReference type="KEGG" id="caby:Cabys_390"/>
<protein>
    <recommendedName>
        <fullName evidence="3">PorV/PorQ family protein</fullName>
    </recommendedName>
</protein>
<proteinExistence type="predicted"/>
<evidence type="ECO:0000313" key="1">
    <source>
        <dbReference type="EMBL" id="APF17141.1"/>
    </source>
</evidence>